<proteinExistence type="predicted"/>
<dbReference type="Proteomes" id="UP001152622">
    <property type="component" value="Chromosome 21"/>
</dbReference>
<feature type="region of interest" description="Disordered" evidence="1">
    <location>
        <begin position="37"/>
        <end position="71"/>
    </location>
</feature>
<sequence length="112" mass="11920">MSAGPTGSPDIWSSALLFSRLLTWVSTGSPARCPLSSIMEHSSHAGRDNNNGPVLQGRSPHQPPLPSETDVGLLAAGRRGRSLFQKSQRPDAATWKALESAVSRSERLANST</sequence>
<feature type="signal peptide" evidence="2">
    <location>
        <begin position="1"/>
        <end position="27"/>
    </location>
</feature>
<name>A0A9Q1E8R4_SYNKA</name>
<reference evidence="3" key="1">
    <citation type="journal article" date="2023" name="Science">
        <title>Genome structures resolve the early diversification of teleost fishes.</title>
        <authorList>
            <person name="Parey E."/>
            <person name="Louis A."/>
            <person name="Montfort J."/>
            <person name="Bouchez O."/>
            <person name="Roques C."/>
            <person name="Iampietro C."/>
            <person name="Lluch J."/>
            <person name="Castinel A."/>
            <person name="Donnadieu C."/>
            <person name="Desvignes T."/>
            <person name="Floi Bucao C."/>
            <person name="Jouanno E."/>
            <person name="Wen M."/>
            <person name="Mejri S."/>
            <person name="Dirks R."/>
            <person name="Jansen H."/>
            <person name="Henkel C."/>
            <person name="Chen W.J."/>
            <person name="Zahm M."/>
            <person name="Cabau C."/>
            <person name="Klopp C."/>
            <person name="Thompson A.W."/>
            <person name="Robinson-Rechavi M."/>
            <person name="Braasch I."/>
            <person name="Lecointre G."/>
            <person name="Bobe J."/>
            <person name="Postlethwait J.H."/>
            <person name="Berthelot C."/>
            <person name="Roest Crollius H."/>
            <person name="Guiguen Y."/>
        </authorList>
    </citation>
    <scope>NUCLEOTIDE SEQUENCE</scope>
    <source>
        <strain evidence="3">WJC10195</strain>
    </source>
</reference>
<dbReference type="AlphaFoldDB" id="A0A9Q1E8R4"/>
<feature type="chain" id="PRO_5040374550" evidence="2">
    <location>
        <begin position="28"/>
        <end position="112"/>
    </location>
</feature>
<evidence type="ECO:0000256" key="1">
    <source>
        <dbReference type="SAM" id="MobiDB-lite"/>
    </source>
</evidence>
<accession>A0A9Q1E8R4</accession>
<gene>
    <name evidence="3" type="ORF">SKAU_G00399390</name>
</gene>
<dbReference type="EMBL" id="JAINUF010000021">
    <property type="protein sequence ID" value="KAJ8334300.1"/>
    <property type="molecule type" value="Genomic_DNA"/>
</dbReference>
<comment type="caution">
    <text evidence="3">The sequence shown here is derived from an EMBL/GenBank/DDBJ whole genome shotgun (WGS) entry which is preliminary data.</text>
</comment>
<evidence type="ECO:0000313" key="4">
    <source>
        <dbReference type="Proteomes" id="UP001152622"/>
    </source>
</evidence>
<evidence type="ECO:0000256" key="2">
    <source>
        <dbReference type="SAM" id="SignalP"/>
    </source>
</evidence>
<organism evidence="3 4">
    <name type="scientific">Synaphobranchus kaupii</name>
    <name type="common">Kaup's arrowtooth eel</name>
    <dbReference type="NCBI Taxonomy" id="118154"/>
    <lineage>
        <taxon>Eukaryota</taxon>
        <taxon>Metazoa</taxon>
        <taxon>Chordata</taxon>
        <taxon>Craniata</taxon>
        <taxon>Vertebrata</taxon>
        <taxon>Euteleostomi</taxon>
        <taxon>Actinopterygii</taxon>
        <taxon>Neopterygii</taxon>
        <taxon>Teleostei</taxon>
        <taxon>Anguilliformes</taxon>
        <taxon>Synaphobranchidae</taxon>
        <taxon>Synaphobranchus</taxon>
    </lineage>
</organism>
<protein>
    <submittedName>
        <fullName evidence="3">Uncharacterized protein</fullName>
    </submittedName>
</protein>
<keyword evidence="4" id="KW-1185">Reference proteome</keyword>
<evidence type="ECO:0000313" key="3">
    <source>
        <dbReference type="EMBL" id="KAJ8334300.1"/>
    </source>
</evidence>
<keyword evidence="2" id="KW-0732">Signal</keyword>